<evidence type="ECO:0000313" key="5">
    <source>
        <dbReference type="EMBL" id="KAA5544053.1"/>
    </source>
</evidence>
<reference evidence="5 6" key="1">
    <citation type="submission" date="2019-09" db="EMBL/GenBank/DDBJ databases">
        <title>Genome sequence and assembly of Adhaeribacter sp.</title>
        <authorList>
            <person name="Chhetri G."/>
        </authorList>
    </citation>
    <scope>NUCLEOTIDE SEQUENCE [LARGE SCALE GENOMIC DNA]</scope>
    <source>
        <strain evidence="5 6">DK36</strain>
    </source>
</reference>
<protein>
    <recommendedName>
        <fullName evidence="2">Neutral ceramidase</fullName>
        <ecNumber evidence="2">3.5.1.23</ecNumber>
    </recommendedName>
</protein>
<dbReference type="InterPro" id="IPR031329">
    <property type="entry name" value="NEUT/ALK_ceramidase_N"/>
</dbReference>
<dbReference type="GO" id="GO:0042759">
    <property type="term" value="P:long-chain fatty acid biosynthetic process"/>
    <property type="evidence" value="ECO:0007669"/>
    <property type="project" value="TreeGrafter"/>
</dbReference>
<evidence type="ECO:0000256" key="2">
    <source>
        <dbReference type="RuleBase" id="RU366019"/>
    </source>
</evidence>
<dbReference type="GO" id="GO:0016020">
    <property type="term" value="C:membrane"/>
    <property type="evidence" value="ECO:0007669"/>
    <property type="project" value="GOC"/>
</dbReference>
<keyword evidence="3" id="KW-0732">Signal</keyword>
<sequence>MPVNKFRNLFYSCLLLLGAILLNACLPVSKAPYTQKKYYHKTKSTIAQLPAAQNLPDTVQVGWAKVNITPTHQAPLAGYGKRKGKRLTGIHDSIWVRAFVFKNKTQQVALVTMDLLIAPMSVREMLAEKLPAIGFSKAQVYLTATHAHSSLGGWAKKPAGFVMAGKYSNKIVAGLTQAILQAIKQAENNAAPAQIGFTTLAADSLVANRLVGAQGYRDTRLRLLKMQKNTGETAVLVTYAAHATCLPAAELNISGDYPTALVQLLEKEPQINFAAFSAGAVASHSPAAAGSGYQKVSNMAQGLAKLVRQHQPQILLGYQFILNALEVPLYLRPPHWRFAQNWRFHPALFYLVFGKYPATLSGLRIGNILFAGAPCDFSGELVPDLEASLTSKQEKLMVTSFNGGYVGYITPDKYYHLKKYETRDMNFYGPGNGAYLSEMMRLLLQKL</sequence>
<evidence type="ECO:0000256" key="3">
    <source>
        <dbReference type="SAM" id="SignalP"/>
    </source>
</evidence>
<feature type="binding site" evidence="1">
    <location>
        <position position="146"/>
    </location>
    <ligand>
        <name>Zn(2+)</name>
        <dbReference type="ChEBI" id="CHEBI:29105"/>
    </ligand>
</feature>
<organism evidence="5 6">
    <name type="scientific">Adhaeribacter rhizoryzae</name>
    <dbReference type="NCBI Taxonomy" id="2607907"/>
    <lineage>
        <taxon>Bacteria</taxon>
        <taxon>Pseudomonadati</taxon>
        <taxon>Bacteroidota</taxon>
        <taxon>Cytophagia</taxon>
        <taxon>Cytophagales</taxon>
        <taxon>Hymenobacteraceae</taxon>
        <taxon>Adhaeribacter</taxon>
    </lineage>
</organism>
<keyword evidence="2" id="KW-0746">Sphingolipid metabolism</keyword>
<feature type="signal peptide" evidence="3">
    <location>
        <begin position="1"/>
        <end position="24"/>
    </location>
</feature>
<dbReference type="EC" id="3.5.1.23" evidence="2"/>
<dbReference type="PANTHER" id="PTHR12670:SF1">
    <property type="entry name" value="NEUTRAL CERAMIDASE"/>
    <property type="match status" value="1"/>
</dbReference>
<dbReference type="InterPro" id="IPR006823">
    <property type="entry name" value="Ceramidase_alk"/>
</dbReference>
<comment type="catalytic activity">
    <reaction evidence="2">
        <text>an N-acylsphing-4-enine + H2O = sphing-4-enine + a fatty acid</text>
        <dbReference type="Rhea" id="RHEA:20856"/>
        <dbReference type="ChEBI" id="CHEBI:15377"/>
        <dbReference type="ChEBI" id="CHEBI:28868"/>
        <dbReference type="ChEBI" id="CHEBI:52639"/>
        <dbReference type="ChEBI" id="CHEBI:57756"/>
        <dbReference type="EC" id="3.5.1.23"/>
    </reaction>
</comment>
<dbReference type="PANTHER" id="PTHR12670">
    <property type="entry name" value="CERAMIDASE"/>
    <property type="match status" value="1"/>
</dbReference>
<keyword evidence="6" id="KW-1185">Reference proteome</keyword>
<dbReference type="Proteomes" id="UP000323426">
    <property type="component" value="Unassembled WGS sequence"/>
</dbReference>
<dbReference type="Pfam" id="PF04734">
    <property type="entry name" value="Ceramidase_alk"/>
    <property type="match status" value="1"/>
</dbReference>
<feature type="domain" description="Neutral/alkaline non-lysosomal ceramidase N-terminal" evidence="4">
    <location>
        <begin position="60"/>
        <end position="290"/>
    </location>
</feature>
<name>A0A5M6D9K8_9BACT</name>
<keyword evidence="2" id="KW-0443">Lipid metabolism</keyword>
<keyword evidence="1" id="KW-0862">Zinc</keyword>
<dbReference type="EMBL" id="VWSF01000012">
    <property type="protein sequence ID" value="KAA5544053.1"/>
    <property type="molecule type" value="Genomic_DNA"/>
</dbReference>
<dbReference type="AlphaFoldDB" id="A0A5M6D9K8"/>
<dbReference type="RefSeq" id="WP_150089665.1">
    <property type="nucleotide sequence ID" value="NZ_VWSF01000012.1"/>
</dbReference>
<feature type="chain" id="PRO_5024274284" description="Neutral ceramidase" evidence="3">
    <location>
        <begin position="25"/>
        <end position="447"/>
    </location>
</feature>
<gene>
    <name evidence="5" type="ORF">F0145_15875</name>
</gene>
<dbReference type="GO" id="GO:0046512">
    <property type="term" value="P:sphingosine biosynthetic process"/>
    <property type="evidence" value="ECO:0007669"/>
    <property type="project" value="TreeGrafter"/>
</dbReference>
<keyword evidence="1" id="KW-0479">Metal-binding</keyword>
<comment type="similarity">
    <text evidence="2">Belongs to the neutral ceramidase family.</text>
</comment>
<keyword evidence="2" id="KW-0378">Hydrolase</keyword>
<dbReference type="GO" id="GO:0017040">
    <property type="term" value="F:N-acylsphingosine amidohydrolase activity"/>
    <property type="evidence" value="ECO:0007669"/>
    <property type="project" value="UniProtKB-UniRule"/>
</dbReference>
<evidence type="ECO:0000259" key="4">
    <source>
        <dbReference type="Pfam" id="PF04734"/>
    </source>
</evidence>
<evidence type="ECO:0000256" key="1">
    <source>
        <dbReference type="PIRSR" id="PIRSR606823-2"/>
    </source>
</evidence>
<comment type="caution">
    <text evidence="5">The sequence shown here is derived from an EMBL/GenBank/DDBJ whole genome shotgun (WGS) entry which is preliminary data.</text>
</comment>
<dbReference type="GO" id="GO:0046514">
    <property type="term" value="P:ceramide catabolic process"/>
    <property type="evidence" value="ECO:0007669"/>
    <property type="project" value="InterPro"/>
</dbReference>
<dbReference type="GO" id="GO:0005576">
    <property type="term" value="C:extracellular region"/>
    <property type="evidence" value="ECO:0007669"/>
    <property type="project" value="TreeGrafter"/>
</dbReference>
<comment type="cofactor">
    <cofactor evidence="1">
        <name>Zn(2+)</name>
        <dbReference type="ChEBI" id="CHEBI:29105"/>
    </cofactor>
    <text evidence="1">Binds 1 zinc ion per subunit.</text>
</comment>
<feature type="binding site" evidence="1">
    <location>
        <position position="242"/>
    </location>
    <ligand>
        <name>Zn(2+)</name>
        <dbReference type="ChEBI" id="CHEBI:29105"/>
    </ligand>
</feature>
<dbReference type="GO" id="GO:0046872">
    <property type="term" value="F:metal ion binding"/>
    <property type="evidence" value="ECO:0007669"/>
    <property type="project" value="UniProtKB-KW"/>
</dbReference>
<accession>A0A5M6D9K8</accession>
<proteinExistence type="inferred from homology"/>
<evidence type="ECO:0000313" key="6">
    <source>
        <dbReference type="Proteomes" id="UP000323426"/>
    </source>
</evidence>